<gene>
    <name evidence="2" type="ORF">SAMN05421743_10692</name>
</gene>
<feature type="transmembrane region" description="Helical" evidence="1">
    <location>
        <begin position="7"/>
        <end position="27"/>
    </location>
</feature>
<organism evidence="2 3">
    <name type="scientific">Thalassobacillus cyri</name>
    <dbReference type="NCBI Taxonomy" id="571932"/>
    <lineage>
        <taxon>Bacteria</taxon>
        <taxon>Bacillati</taxon>
        <taxon>Bacillota</taxon>
        <taxon>Bacilli</taxon>
        <taxon>Bacillales</taxon>
        <taxon>Bacillaceae</taxon>
        <taxon>Thalassobacillus</taxon>
    </lineage>
</organism>
<name>A0A1H4CKP5_9BACI</name>
<dbReference type="AlphaFoldDB" id="A0A1H4CKP5"/>
<proteinExistence type="predicted"/>
<evidence type="ECO:0000313" key="2">
    <source>
        <dbReference type="EMBL" id="SEA60890.1"/>
    </source>
</evidence>
<keyword evidence="1" id="KW-1133">Transmembrane helix</keyword>
<dbReference type="Pfam" id="PF17313">
    <property type="entry name" value="DUF5359"/>
    <property type="match status" value="1"/>
</dbReference>
<dbReference type="STRING" id="571932.SAMN05421743_10692"/>
<evidence type="ECO:0000313" key="3">
    <source>
        <dbReference type="Proteomes" id="UP000198584"/>
    </source>
</evidence>
<dbReference type="EMBL" id="FNQR01000006">
    <property type="protein sequence ID" value="SEA60890.1"/>
    <property type="molecule type" value="Genomic_DNA"/>
</dbReference>
<sequence>MKRVERIIMILLLLHGGLLIISQYLLLHTEIVWNWQPVHDYLGVFPSSEQTNFIDF</sequence>
<dbReference type="InterPro" id="IPR035281">
    <property type="entry name" value="DUF5359"/>
</dbReference>
<protein>
    <submittedName>
        <fullName evidence="2">Uncharacterized protein</fullName>
    </submittedName>
</protein>
<reference evidence="2 3" key="1">
    <citation type="submission" date="2016-10" db="EMBL/GenBank/DDBJ databases">
        <authorList>
            <person name="de Groot N.N."/>
        </authorList>
    </citation>
    <scope>NUCLEOTIDE SEQUENCE [LARGE SCALE GENOMIC DNA]</scope>
    <source>
        <strain evidence="2 3">CCM7597</strain>
    </source>
</reference>
<keyword evidence="3" id="KW-1185">Reference proteome</keyword>
<keyword evidence="1" id="KW-0472">Membrane</keyword>
<keyword evidence="1" id="KW-0812">Transmembrane</keyword>
<evidence type="ECO:0000256" key="1">
    <source>
        <dbReference type="SAM" id="Phobius"/>
    </source>
</evidence>
<dbReference type="Proteomes" id="UP000198584">
    <property type="component" value="Unassembled WGS sequence"/>
</dbReference>
<accession>A0A1H4CKP5</accession>